<sequence length="437" mass="49056">MITFTLRNGVQWSDGTPITAQQVVESWLHHLAPETASEYAYMMAEVVKGAADYNEGHGPASGVAIRAVNDRTFEVTMNGPTPYALDMMAHYAFSPLPMHVINRYGSNWTRVENFVGNGPFILSEYIPNNRIVVTPNDKYWNSANVFLTKITFLPIEDQNTSYNAFLNGEIDWDTGVPLARIDEVKLHKDYQVAPQAGTYYILINHVDYAPLRDARVRKALAMAINRQELIDNVVKGGQLPANSLVPSMGDYVATPGNPYNVAEAQRLLAEAGYPGGAGLPTFEYVYNTLDSHRIIGEYIQQALRNNLGVNITLRNMEWASYLDYRDTPSMQLARAGWIADYMDPQNLLDLLISNTGNNDGRYSNAEYDRLIRQATVMPAGAARNAIMRQAEDIAITQDQALIPIYFYVSQSMIDLSKWDGWYPNVMDTHPYVGMKKK</sequence>
<evidence type="ECO:0000256" key="1">
    <source>
        <dbReference type="ARBA" id="ARBA00004196"/>
    </source>
</evidence>
<dbReference type="GO" id="GO:0030313">
    <property type="term" value="C:cell envelope"/>
    <property type="evidence" value="ECO:0007669"/>
    <property type="project" value="UniProtKB-SubCell"/>
</dbReference>
<dbReference type="GO" id="GO:0042597">
    <property type="term" value="C:periplasmic space"/>
    <property type="evidence" value="ECO:0007669"/>
    <property type="project" value="UniProtKB-ARBA"/>
</dbReference>
<evidence type="ECO:0000256" key="3">
    <source>
        <dbReference type="ARBA" id="ARBA00022448"/>
    </source>
</evidence>
<proteinExistence type="inferred from homology"/>
<reference evidence="6" key="1">
    <citation type="submission" date="2012-03" db="EMBL/GenBank/DDBJ databases">
        <title>Functional metagenomics reveals considerable lignocellulase gene clusters in the gut microbiome of a wood-feeding higher termite.</title>
        <authorList>
            <person name="Liu N."/>
        </authorList>
    </citation>
    <scope>NUCLEOTIDE SEQUENCE</scope>
</reference>
<organism evidence="6">
    <name type="scientific">uncultured bacterium contig00066</name>
    <dbReference type="NCBI Taxonomy" id="1181548"/>
    <lineage>
        <taxon>Bacteria</taxon>
        <taxon>environmental samples</taxon>
    </lineage>
</organism>
<evidence type="ECO:0000259" key="5">
    <source>
        <dbReference type="Pfam" id="PF00496"/>
    </source>
</evidence>
<dbReference type="Gene3D" id="3.90.76.10">
    <property type="entry name" value="Dipeptide-binding Protein, Domain 1"/>
    <property type="match status" value="1"/>
</dbReference>
<dbReference type="PANTHER" id="PTHR30290:SF10">
    <property type="entry name" value="PERIPLASMIC OLIGOPEPTIDE-BINDING PROTEIN-RELATED"/>
    <property type="match status" value="1"/>
</dbReference>
<dbReference type="CDD" id="cd08504">
    <property type="entry name" value="PBP2_OppA"/>
    <property type="match status" value="1"/>
</dbReference>
<evidence type="ECO:0000313" key="6">
    <source>
        <dbReference type="EMBL" id="AGS51823.1"/>
    </source>
</evidence>
<dbReference type="Gene3D" id="3.40.190.10">
    <property type="entry name" value="Periplasmic binding protein-like II"/>
    <property type="match status" value="1"/>
</dbReference>
<evidence type="ECO:0000256" key="2">
    <source>
        <dbReference type="ARBA" id="ARBA00005695"/>
    </source>
</evidence>
<accession>A0A806KFN5</accession>
<dbReference type="InterPro" id="IPR039424">
    <property type="entry name" value="SBP_5"/>
</dbReference>
<dbReference type="EMBL" id="JQ844172">
    <property type="protein sequence ID" value="AGS51823.1"/>
    <property type="molecule type" value="Genomic_DNA"/>
</dbReference>
<dbReference type="Gene3D" id="3.10.105.10">
    <property type="entry name" value="Dipeptide-binding Protein, Domain 3"/>
    <property type="match status" value="1"/>
</dbReference>
<dbReference type="AlphaFoldDB" id="A0A806KFN5"/>
<protein>
    <submittedName>
        <fullName evidence="6">Oligopeptide ABC transporter, periplasmic oligopeptide-binding protein OppA (TC 3.A.1.5.1)</fullName>
    </submittedName>
</protein>
<dbReference type="PIRSF" id="PIRSF002741">
    <property type="entry name" value="MppA"/>
    <property type="match status" value="1"/>
</dbReference>
<dbReference type="GO" id="GO:0015833">
    <property type="term" value="P:peptide transport"/>
    <property type="evidence" value="ECO:0007669"/>
    <property type="project" value="TreeGrafter"/>
</dbReference>
<name>A0A806KFN5_9BACT</name>
<dbReference type="GO" id="GO:0043190">
    <property type="term" value="C:ATP-binding cassette (ABC) transporter complex"/>
    <property type="evidence" value="ECO:0007669"/>
    <property type="project" value="InterPro"/>
</dbReference>
<feature type="domain" description="Solute-binding protein family 5" evidence="5">
    <location>
        <begin position="2"/>
        <end position="358"/>
    </location>
</feature>
<comment type="subcellular location">
    <subcellularLocation>
        <location evidence="1">Cell envelope</location>
    </subcellularLocation>
</comment>
<dbReference type="Pfam" id="PF00496">
    <property type="entry name" value="SBP_bac_5"/>
    <property type="match status" value="1"/>
</dbReference>
<dbReference type="InterPro" id="IPR030678">
    <property type="entry name" value="Peptide/Ni-bd"/>
</dbReference>
<keyword evidence="4" id="KW-0732">Signal</keyword>
<dbReference type="InterPro" id="IPR000914">
    <property type="entry name" value="SBP_5_dom"/>
</dbReference>
<dbReference type="GO" id="GO:1904680">
    <property type="term" value="F:peptide transmembrane transporter activity"/>
    <property type="evidence" value="ECO:0007669"/>
    <property type="project" value="TreeGrafter"/>
</dbReference>
<comment type="similarity">
    <text evidence="2">Belongs to the bacterial solute-binding protein 5 family.</text>
</comment>
<dbReference type="SUPFAM" id="SSF53850">
    <property type="entry name" value="Periplasmic binding protein-like II"/>
    <property type="match status" value="1"/>
</dbReference>
<evidence type="ECO:0000256" key="4">
    <source>
        <dbReference type="ARBA" id="ARBA00022729"/>
    </source>
</evidence>
<dbReference type="PANTHER" id="PTHR30290">
    <property type="entry name" value="PERIPLASMIC BINDING COMPONENT OF ABC TRANSPORTER"/>
    <property type="match status" value="1"/>
</dbReference>
<keyword evidence="3" id="KW-0813">Transport</keyword>